<dbReference type="AlphaFoldDB" id="A0A0L6VIB4"/>
<keyword evidence="2" id="KW-1185">Reference proteome</keyword>
<protein>
    <submittedName>
        <fullName evidence="1">Uncharacterized protein</fullName>
    </submittedName>
</protein>
<sequence>MLQCHIPPCDSDSFACHLGLLSYETPTCHTIWFDGSNRSASFEISFTFHKETSPTPLIITTLKDSSLACRGSPAMATYCLYSFVVSAKTLRLGFSQQGS</sequence>
<reference evidence="1 2" key="1">
    <citation type="submission" date="2015-08" db="EMBL/GenBank/DDBJ databases">
        <title>Next Generation Sequencing and Analysis of the Genome of Puccinia sorghi L Schw, the Causal Agent of Maize Common Rust.</title>
        <authorList>
            <person name="Rochi L."/>
            <person name="Burguener G."/>
            <person name="Darino M."/>
            <person name="Turjanski A."/>
            <person name="Kreff E."/>
            <person name="Dieguez M.J."/>
            <person name="Sacco F."/>
        </authorList>
    </citation>
    <scope>NUCLEOTIDE SEQUENCE [LARGE SCALE GENOMIC DNA]</scope>
    <source>
        <strain evidence="1 2">RO10H11247</strain>
    </source>
</reference>
<proteinExistence type="predicted"/>
<accession>A0A0L6VIB4</accession>
<dbReference type="VEuPathDB" id="FungiDB:VP01_15416g1"/>
<comment type="caution">
    <text evidence="1">The sequence shown here is derived from an EMBL/GenBank/DDBJ whole genome shotgun (WGS) entry which is preliminary data.</text>
</comment>
<dbReference type="EMBL" id="LAVV01006016">
    <property type="protein sequence ID" value="KNZ60526.1"/>
    <property type="molecule type" value="Genomic_DNA"/>
</dbReference>
<evidence type="ECO:0000313" key="2">
    <source>
        <dbReference type="Proteomes" id="UP000037035"/>
    </source>
</evidence>
<gene>
    <name evidence="1" type="ORF">VP01_15416g1</name>
</gene>
<evidence type="ECO:0000313" key="1">
    <source>
        <dbReference type="EMBL" id="KNZ60526.1"/>
    </source>
</evidence>
<name>A0A0L6VIB4_9BASI</name>
<dbReference type="Proteomes" id="UP000037035">
    <property type="component" value="Unassembled WGS sequence"/>
</dbReference>
<organism evidence="1 2">
    <name type="scientific">Puccinia sorghi</name>
    <dbReference type="NCBI Taxonomy" id="27349"/>
    <lineage>
        <taxon>Eukaryota</taxon>
        <taxon>Fungi</taxon>
        <taxon>Dikarya</taxon>
        <taxon>Basidiomycota</taxon>
        <taxon>Pucciniomycotina</taxon>
        <taxon>Pucciniomycetes</taxon>
        <taxon>Pucciniales</taxon>
        <taxon>Pucciniaceae</taxon>
        <taxon>Puccinia</taxon>
    </lineage>
</organism>